<protein>
    <recommendedName>
        <fullName evidence="8">Kinesin motor domain-containing protein</fullName>
    </recommendedName>
</protein>
<evidence type="ECO:0000256" key="6">
    <source>
        <dbReference type="SAM" id="Coils"/>
    </source>
</evidence>
<dbReference type="Proteomes" id="UP001209878">
    <property type="component" value="Unassembled WGS sequence"/>
</dbReference>
<feature type="compositionally biased region" description="Low complexity" evidence="7">
    <location>
        <begin position="1087"/>
        <end position="1102"/>
    </location>
</feature>
<feature type="compositionally biased region" description="Polar residues" evidence="7">
    <location>
        <begin position="1371"/>
        <end position="1386"/>
    </location>
</feature>
<name>A0AAD9UET4_RIDPI</name>
<comment type="caution">
    <text evidence="9">The sequence shown here is derived from an EMBL/GenBank/DDBJ whole genome shotgun (WGS) entry which is preliminary data.</text>
</comment>
<dbReference type="SMART" id="SM00129">
    <property type="entry name" value="KISc"/>
    <property type="match status" value="1"/>
</dbReference>
<feature type="region of interest" description="Disordered" evidence="7">
    <location>
        <begin position="1086"/>
        <end position="1107"/>
    </location>
</feature>
<feature type="compositionally biased region" description="Low complexity" evidence="7">
    <location>
        <begin position="1220"/>
        <end position="1233"/>
    </location>
</feature>
<feature type="compositionally biased region" description="Low complexity" evidence="7">
    <location>
        <begin position="1396"/>
        <end position="1411"/>
    </location>
</feature>
<feature type="region of interest" description="Disordered" evidence="7">
    <location>
        <begin position="446"/>
        <end position="470"/>
    </location>
</feature>
<comment type="similarity">
    <text evidence="5">Belongs to the TRAFAC class myosin-kinesin ATPase superfamily. Kinesin family.</text>
</comment>
<dbReference type="EMBL" id="JAODUO010000188">
    <property type="protein sequence ID" value="KAK2186812.1"/>
    <property type="molecule type" value="Genomic_DNA"/>
</dbReference>
<dbReference type="PANTHER" id="PTHR21608">
    <property type="entry name" value="KINESIN-LIKE PROTEIN CG14535"/>
    <property type="match status" value="1"/>
</dbReference>
<evidence type="ECO:0000256" key="3">
    <source>
        <dbReference type="ARBA" id="ARBA00022840"/>
    </source>
</evidence>
<dbReference type="InterPro" id="IPR036961">
    <property type="entry name" value="Kinesin_motor_dom_sf"/>
</dbReference>
<dbReference type="InterPro" id="IPR027640">
    <property type="entry name" value="Kinesin-like_fam"/>
</dbReference>
<dbReference type="InterPro" id="IPR001752">
    <property type="entry name" value="Kinesin_motor_dom"/>
</dbReference>
<reference evidence="9" key="1">
    <citation type="journal article" date="2023" name="Mol. Biol. Evol.">
        <title>Third-Generation Sequencing Reveals the Adaptive Role of the Epigenome in Three Deep-Sea Polychaetes.</title>
        <authorList>
            <person name="Perez M."/>
            <person name="Aroh O."/>
            <person name="Sun Y."/>
            <person name="Lan Y."/>
            <person name="Juniper S.K."/>
            <person name="Young C.R."/>
            <person name="Angers B."/>
            <person name="Qian P.Y."/>
        </authorList>
    </citation>
    <scope>NUCLEOTIDE SEQUENCE</scope>
    <source>
        <strain evidence="9">R07B-5</strain>
    </source>
</reference>
<keyword evidence="10" id="KW-1185">Reference proteome</keyword>
<keyword evidence="3 5" id="KW-0067">ATP-binding</keyword>
<dbReference type="PROSITE" id="PS50067">
    <property type="entry name" value="KINESIN_MOTOR_2"/>
    <property type="match status" value="1"/>
</dbReference>
<dbReference type="GO" id="GO:0005856">
    <property type="term" value="C:cytoskeleton"/>
    <property type="evidence" value="ECO:0007669"/>
    <property type="project" value="UniProtKB-SubCell"/>
</dbReference>
<feature type="compositionally biased region" description="Polar residues" evidence="7">
    <location>
        <begin position="1030"/>
        <end position="1039"/>
    </location>
</feature>
<keyword evidence="4" id="KW-0963">Cytoplasm</keyword>
<evidence type="ECO:0000313" key="9">
    <source>
        <dbReference type="EMBL" id="KAK2186812.1"/>
    </source>
</evidence>
<evidence type="ECO:0000256" key="5">
    <source>
        <dbReference type="PROSITE-ProRule" id="PRU00283"/>
    </source>
</evidence>
<keyword evidence="4" id="KW-0206">Cytoskeleton</keyword>
<feature type="compositionally biased region" description="Low complexity" evidence="7">
    <location>
        <begin position="1335"/>
        <end position="1352"/>
    </location>
</feature>
<dbReference type="GO" id="GO:0003777">
    <property type="term" value="F:microtubule motor activity"/>
    <property type="evidence" value="ECO:0007669"/>
    <property type="project" value="InterPro"/>
</dbReference>
<comment type="subcellular location">
    <subcellularLocation>
        <location evidence="1">Cytoplasm</location>
        <location evidence="1">Cytoskeleton</location>
    </subcellularLocation>
</comment>
<dbReference type="InterPro" id="IPR027417">
    <property type="entry name" value="P-loop_NTPase"/>
</dbReference>
<dbReference type="GO" id="GO:0008017">
    <property type="term" value="F:microtubule binding"/>
    <property type="evidence" value="ECO:0007669"/>
    <property type="project" value="InterPro"/>
</dbReference>
<feature type="region of interest" description="Disordered" evidence="7">
    <location>
        <begin position="1024"/>
        <end position="1073"/>
    </location>
</feature>
<dbReference type="PANTHER" id="PTHR21608:SF7">
    <property type="entry name" value="KINESIN-LIKE PROTEIN CG14535"/>
    <property type="match status" value="1"/>
</dbReference>
<feature type="compositionally biased region" description="Basic residues" evidence="7">
    <location>
        <begin position="758"/>
        <end position="774"/>
    </location>
</feature>
<feature type="binding site" evidence="5">
    <location>
        <begin position="90"/>
        <end position="97"/>
    </location>
    <ligand>
        <name>ATP</name>
        <dbReference type="ChEBI" id="CHEBI:30616"/>
    </ligand>
</feature>
<evidence type="ECO:0000256" key="2">
    <source>
        <dbReference type="ARBA" id="ARBA00022741"/>
    </source>
</evidence>
<keyword evidence="6" id="KW-0175">Coiled coil</keyword>
<evidence type="ECO:0000256" key="7">
    <source>
        <dbReference type="SAM" id="MobiDB-lite"/>
    </source>
</evidence>
<sequence length="1588" mass="171863">MLRICPVDVSRTNSFLSVDPTKKVVTVYDPANSGYVLPSHRRNGVTAPKMFGFDGVFSQDDSLAELCATSLVEIVQVVVGGADGCLFSYGHARLGKTFTMLGVDDSPQNLGVIPCAIAWLFRLINEQKEKTGARFSVRVSAVEVTGKEERLKDLLAHVATNTEAGSGTAPGVYLKDDPITGTQLENQSELRAPTAQCAAYYLDAAIAARTIPEVEEDARNSHMLFTLHVYQYQLDKVQKGFSSGVAGGRSRLHLVDLGSCSKGKDGKALSLQALGNVLWALLNGQRHVPYRESKLTQLMRESLGNLSCRTCMIAHVSPTMAAYNETLHVIQLAAKIHRMKRRRMKFSSTSSEDSSSCDESGRFRRTRMGRIGIRMGTLREDTMYSSALSCSDHDYTSSSEQSCDTVIYVGPNGHLLSDRELTDNEGPPPVGSMIFRPSPLTCHRGYGGSKSSGDEGVASMDGRSTLSDGEGYVRKTAPKCGASALYSRHASKTSIDSSTLERAKLRTKAFMSPKHRGMDVNAPEQWIDGPAMSAATCVPCTEAQRTATPSRGVNVHRSGHTMEQWVDGPNVARSAKCSLSSSAPGERWIDGPNVQLPASQTKHLTGELWVDGPREFRVDRGGAVSCQEEGVKGSAHGTQCVESEASLGTNALDVGSSTSLAVEPDSRPVSMQSIDMSNNQVAPMPDLCGGEVSGSNNNECTSSFVREWLDKHRVVPSSGATGESQSPHRHNSRHGNDRGKLPRQPSMDEMLFGETNRKHGNSPKSERRKHHKSLSSKPDASPVPSRHSQTSHASRHLTKGCIAPPSGSDRTAAWVQSVQQTICATKPTSSNGTTHEMPSELPPNIVDAVAPPCDSCSGSLYVECIDEQTLDTDIDSVSTLHIPPEATTVVAETAEEGTQCASVLPSGWYTPEELGLRVCVTDQSTCECDKDDVQNDISGSVDLSNHQSIYEIQMDEQLEGVTRGDSSCRISQDNIKSFQRQLLDRTVHDNTGVERTVTTSTLTKPAENNVYNLSQDHVNQNSHRCLATDNCGNTSPPSSEESKYDDRPVLPSSLRRPDGASNPNLSTADPVKPALHSPEYILQSVLTSTPTPMMSTSKSTKPYPGETTMNYALMSRSVEGQCCQDSVCLSSNNLPPKSPTKPTVPTKPSGKPSVLPKPNPRSGGCPRDKPQVPVRTSSIQKSTCCFSVAETRSKTKTPTPNKLEKEVVDRGSRTTGCIGSSKSSASRLPSLSSCIPAKGGHHSSRSSTPPGGRESKRVASNSYSKMTPASKTTTSSSKSSKQTSRSKSPSPSKSSHVTKLSRFMGMRSSFDETRKSRSSSEPGGKKEKMSKQLLSPYSVISKVRSSSFSGASSGHGSGSSSGKGGCYQTARKCSSGSKAEGTSSGYESMLRDSEVTGTSSSPHDSTSESSSGGHGVKATKTHKKKVTLTRRSRSAPARTTELSTVPRPSDSGSICSAVASTRAWVNTRRHLVDTDEPVEIKMYEFEDVERLARRREEEAKKRMQEERRLRVQELLNRQEKLKSDLAKAKDTLMLDRGTWSYDLHVAEALDRDDPGYLEALQQETSILEKRVEMCQSRIMLVTCFDINI</sequence>
<dbReference type="Pfam" id="PF00225">
    <property type="entry name" value="Kinesin"/>
    <property type="match status" value="1"/>
</dbReference>
<dbReference type="Gene3D" id="3.40.850.10">
    <property type="entry name" value="Kinesin motor domain"/>
    <property type="match status" value="1"/>
</dbReference>
<organism evidence="9 10">
    <name type="scientific">Ridgeia piscesae</name>
    <name type="common">Tubeworm</name>
    <dbReference type="NCBI Taxonomy" id="27915"/>
    <lineage>
        <taxon>Eukaryota</taxon>
        <taxon>Metazoa</taxon>
        <taxon>Spiralia</taxon>
        <taxon>Lophotrochozoa</taxon>
        <taxon>Annelida</taxon>
        <taxon>Polychaeta</taxon>
        <taxon>Sedentaria</taxon>
        <taxon>Canalipalpata</taxon>
        <taxon>Sabellida</taxon>
        <taxon>Siboglinidae</taxon>
        <taxon>Ridgeia</taxon>
    </lineage>
</organism>
<feature type="region of interest" description="Disordered" evidence="7">
    <location>
        <begin position="1191"/>
        <end position="1453"/>
    </location>
</feature>
<evidence type="ECO:0000259" key="8">
    <source>
        <dbReference type="PROSITE" id="PS50067"/>
    </source>
</evidence>
<dbReference type="SUPFAM" id="SSF52540">
    <property type="entry name" value="P-loop containing nucleoside triphosphate hydrolases"/>
    <property type="match status" value="1"/>
</dbReference>
<feature type="compositionally biased region" description="Low complexity" evidence="7">
    <location>
        <begin position="1264"/>
        <end position="1298"/>
    </location>
</feature>
<feature type="region of interest" description="Disordered" evidence="7">
    <location>
        <begin position="1133"/>
        <end position="1178"/>
    </location>
</feature>
<keyword evidence="5" id="KW-0505">Motor protein</keyword>
<dbReference type="PRINTS" id="PR00380">
    <property type="entry name" value="KINESINHEAVY"/>
</dbReference>
<evidence type="ECO:0000313" key="10">
    <source>
        <dbReference type="Proteomes" id="UP001209878"/>
    </source>
</evidence>
<feature type="domain" description="Kinesin motor" evidence="8">
    <location>
        <begin position="1"/>
        <end position="339"/>
    </location>
</feature>
<dbReference type="GO" id="GO:0007018">
    <property type="term" value="P:microtubule-based movement"/>
    <property type="evidence" value="ECO:0007669"/>
    <property type="project" value="InterPro"/>
</dbReference>
<evidence type="ECO:0000256" key="4">
    <source>
        <dbReference type="ARBA" id="ARBA00023212"/>
    </source>
</evidence>
<feature type="compositionally biased region" description="Basic and acidic residues" evidence="7">
    <location>
        <begin position="1202"/>
        <end position="1212"/>
    </location>
</feature>
<gene>
    <name evidence="9" type="ORF">NP493_188g06000</name>
</gene>
<feature type="compositionally biased region" description="Low complexity" evidence="7">
    <location>
        <begin position="1140"/>
        <end position="1153"/>
    </location>
</feature>
<feature type="region of interest" description="Disordered" evidence="7">
    <location>
        <begin position="715"/>
        <end position="809"/>
    </location>
</feature>
<accession>A0AAD9UET4</accession>
<evidence type="ECO:0000256" key="1">
    <source>
        <dbReference type="ARBA" id="ARBA00004245"/>
    </source>
</evidence>
<keyword evidence="2 5" id="KW-0547">Nucleotide-binding</keyword>
<feature type="coiled-coil region" evidence="6">
    <location>
        <begin position="1488"/>
        <end position="1531"/>
    </location>
</feature>
<feature type="compositionally biased region" description="Basic residues" evidence="7">
    <location>
        <begin position="1417"/>
        <end position="1433"/>
    </location>
</feature>
<proteinExistence type="inferred from homology"/>
<dbReference type="GO" id="GO:0005524">
    <property type="term" value="F:ATP binding"/>
    <property type="evidence" value="ECO:0007669"/>
    <property type="project" value="UniProtKB-UniRule"/>
</dbReference>
<feature type="compositionally biased region" description="Gly residues" evidence="7">
    <location>
        <begin position="1353"/>
        <end position="1365"/>
    </location>
</feature>